<organism evidence="1 2">
    <name type="scientific">Tribolium castaneum</name>
    <name type="common">Red flour beetle</name>
    <dbReference type="NCBI Taxonomy" id="7070"/>
    <lineage>
        <taxon>Eukaryota</taxon>
        <taxon>Metazoa</taxon>
        <taxon>Ecdysozoa</taxon>
        <taxon>Arthropoda</taxon>
        <taxon>Hexapoda</taxon>
        <taxon>Insecta</taxon>
        <taxon>Pterygota</taxon>
        <taxon>Neoptera</taxon>
        <taxon>Endopterygota</taxon>
        <taxon>Coleoptera</taxon>
        <taxon>Polyphaga</taxon>
        <taxon>Cucujiformia</taxon>
        <taxon>Tenebrionidae</taxon>
        <taxon>Tenebrionidae incertae sedis</taxon>
        <taxon>Tribolium</taxon>
    </lineage>
</organism>
<dbReference type="HOGENOM" id="CLU_1867741_0_0_1"/>
<protein>
    <submittedName>
        <fullName evidence="1">Uncharacterized protein</fullName>
    </submittedName>
</protein>
<gene>
    <name evidence="1" type="primary">GLEAN_13345</name>
    <name evidence="1" type="ORF">TcasGA2_TC013345</name>
</gene>
<proteinExistence type="predicted"/>
<evidence type="ECO:0000313" key="1">
    <source>
        <dbReference type="EMBL" id="EFA03360.1"/>
    </source>
</evidence>
<sequence length="137" mass="16069">MCFRKKADSEKTFAGRCWSLSCCDRHVREEDCVNLTRRGTHFSDLERCLSDFFHFNPIPLQLDFFGRIGYNANVHASLVFALSTLYFYLSILHNDISNPIIQSLIRRKARNLQRDNGEFTSDTLDWSGVFRRFVARH</sequence>
<reference evidence="1 2" key="2">
    <citation type="journal article" date="2010" name="Nucleic Acids Res.">
        <title>BeetleBase in 2010: revisions to provide comprehensive genomic information for Tribolium castaneum.</title>
        <authorList>
            <person name="Kim H.S."/>
            <person name="Murphy T."/>
            <person name="Xia J."/>
            <person name="Caragea D."/>
            <person name="Park Y."/>
            <person name="Beeman R.W."/>
            <person name="Lorenzen M.D."/>
            <person name="Butcher S."/>
            <person name="Manak J.R."/>
            <person name="Brown S.J."/>
        </authorList>
    </citation>
    <scope>GENOME REANNOTATION</scope>
    <source>
        <strain evidence="1 2">Georgia GA2</strain>
    </source>
</reference>
<keyword evidence="2" id="KW-1185">Reference proteome</keyword>
<dbReference type="AlphaFoldDB" id="D6WM45"/>
<evidence type="ECO:0000313" key="2">
    <source>
        <dbReference type="Proteomes" id="UP000007266"/>
    </source>
</evidence>
<dbReference type="EMBL" id="KQ971343">
    <property type="protein sequence ID" value="EFA03360.1"/>
    <property type="molecule type" value="Genomic_DNA"/>
</dbReference>
<accession>D6WM45</accession>
<dbReference type="InParanoid" id="D6WM45"/>
<reference evidence="1 2" key="1">
    <citation type="journal article" date="2008" name="Nature">
        <title>The genome of the model beetle and pest Tribolium castaneum.</title>
        <authorList>
            <consortium name="Tribolium Genome Sequencing Consortium"/>
            <person name="Richards S."/>
            <person name="Gibbs R.A."/>
            <person name="Weinstock G.M."/>
            <person name="Brown S.J."/>
            <person name="Denell R."/>
            <person name="Beeman R.W."/>
            <person name="Gibbs R."/>
            <person name="Beeman R.W."/>
            <person name="Brown S.J."/>
            <person name="Bucher G."/>
            <person name="Friedrich M."/>
            <person name="Grimmelikhuijzen C.J."/>
            <person name="Klingler M."/>
            <person name="Lorenzen M."/>
            <person name="Richards S."/>
            <person name="Roth S."/>
            <person name="Schroder R."/>
            <person name="Tautz D."/>
            <person name="Zdobnov E.M."/>
            <person name="Muzny D."/>
            <person name="Gibbs R.A."/>
            <person name="Weinstock G.M."/>
            <person name="Attaway T."/>
            <person name="Bell S."/>
            <person name="Buhay C.J."/>
            <person name="Chandrabose M.N."/>
            <person name="Chavez D."/>
            <person name="Clerk-Blankenburg K.P."/>
            <person name="Cree A."/>
            <person name="Dao M."/>
            <person name="Davis C."/>
            <person name="Chacko J."/>
            <person name="Dinh H."/>
            <person name="Dugan-Rocha S."/>
            <person name="Fowler G."/>
            <person name="Garner T.T."/>
            <person name="Garnes J."/>
            <person name="Gnirke A."/>
            <person name="Hawes A."/>
            <person name="Hernandez J."/>
            <person name="Hines S."/>
            <person name="Holder M."/>
            <person name="Hume J."/>
            <person name="Jhangiani S.N."/>
            <person name="Joshi V."/>
            <person name="Khan Z.M."/>
            <person name="Jackson L."/>
            <person name="Kovar C."/>
            <person name="Kowis A."/>
            <person name="Lee S."/>
            <person name="Lewis L.R."/>
            <person name="Margolis J."/>
            <person name="Morgan M."/>
            <person name="Nazareth L.V."/>
            <person name="Nguyen N."/>
            <person name="Okwuonu G."/>
            <person name="Parker D."/>
            <person name="Richards S."/>
            <person name="Ruiz S.J."/>
            <person name="Santibanez J."/>
            <person name="Savard J."/>
            <person name="Scherer S.E."/>
            <person name="Schneider B."/>
            <person name="Sodergren E."/>
            <person name="Tautz D."/>
            <person name="Vattahil S."/>
            <person name="Villasana D."/>
            <person name="White C.S."/>
            <person name="Wright R."/>
            <person name="Park Y."/>
            <person name="Beeman R.W."/>
            <person name="Lord J."/>
            <person name="Oppert B."/>
            <person name="Lorenzen M."/>
            <person name="Brown S."/>
            <person name="Wang L."/>
            <person name="Savard J."/>
            <person name="Tautz D."/>
            <person name="Richards S."/>
            <person name="Weinstock G."/>
            <person name="Gibbs R.A."/>
            <person name="Liu Y."/>
            <person name="Worley K."/>
            <person name="Weinstock G."/>
            <person name="Elsik C.G."/>
            <person name="Reese J.T."/>
            <person name="Elhaik E."/>
            <person name="Landan G."/>
            <person name="Graur D."/>
            <person name="Arensburger P."/>
            <person name="Atkinson P."/>
            <person name="Beeman R.W."/>
            <person name="Beidler J."/>
            <person name="Brown S.J."/>
            <person name="Demuth J.P."/>
            <person name="Drury D.W."/>
            <person name="Du Y.Z."/>
            <person name="Fujiwara H."/>
            <person name="Lorenzen M."/>
            <person name="Maselli V."/>
            <person name="Osanai M."/>
            <person name="Park Y."/>
            <person name="Robertson H.M."/>
            <person name="Tu Z."/>
            <person name="Wang J.J."/>
            <person name="Wang S."/>
            <person name="Richards S."/>
            <person name="Song H."/>
            <person name="Zhang L."/>
            <person name="Sodergren E."/>
            <person name="Werner D."/>
            <person name="Stanke M."/>
            <person name="Morgenstern B."/>
            <person name="Solovyev V."/>
            <person name="Kosarev P."/>
            <person name="Brown G."/>
            <person name="Chen H.C."/>
            <person name="Ermolaeva O."/>
            <person name="Hlavina W."/>
            <person name="Kapustin Y."/>
            <person name="Kiryutin B."/>
            <person name="Kitts P."/>
            <person name="Maglott D."/>
            <person name="Pruitt K."/>
            <person name="Sapojnikov V."/>
            <person name="Souvorov A."/>
            <person name="Mackey A.J."/>
            <person name="Waterhouse R.M."/>
            <person name="Wyder S."/>
            <person name="Zdobnov E.M."/>
            <person name="Zdobnov E.M."/>
            <person name="Wyder S."/>
            <person name="Kriventseva E.V."/>
            <person name="Kadowaki T."/>
            <person name="Bork P."/>
            <person name="Aranda M."/>
            <person name="Bao R."/>
            <person name="Beermann A."/>
            <person name="Berns N."/>
            <person name="Bolognesi R."/>
            <person name="Bonneton F."/>
            <person name="Bopp D."/>
            <person name="Brown S.J."/>
            <person name="Bucher G."/>
            <person name="Butts T."/>
            <person name="Chaumot A."/>
            <person name="Denell R.E."/>
            <person name="Ferrier D.E."/>
            <person name="Friedrich M."/>
            <person name="Gordon C.M."/>
            <person name="Jindra M."/>
            <person name="Klingler M."/>
            <person name="Lan Q."/>
            <person name="Lattorff H.M."/>
            <person name="Laudet V."/>
            <person name="von Levetsow C."/>
            <person name="Liu Z."/>
            <person name="Lutz R."/>
            <person name="Lynch J.A."/>
            <person name="da Fonseca R.N."/>
            <person name="Posnien N."/>
            <person name="Reuter R."/>
            <person name="Roth S."/>
            <person name="Savard J."/>
            <person name="Schinko J.B."/>
            <person name="Schmitt C."/>
            <person name="Schoppmeier M."/>
            <person name="Schroder R."/>
            <person name="Shippy T.D."/>
            <person name="Simonnet F."/>
            <person name="Marques-Souza H."/>
            <person name="Tautz D."/>
            <person name="Tomoyasu Y."/>
            <person name="Trauner J."/>
            <person name="Van der Zee M."/>
            <person name="Vervoort M."/>
            <person name="Wittkopp N."/>
            <person name="Wimmer E.A."/>
            <person name="Yang X."/>
            <person name="Jones A.K."/>
            <person name="Sattelle D.B."/>
            <person name="Ebert P.R."/>
            <person name="Nelson D."/>
            <person name="Scott J.G."/>
            <person name="Beeman R.W."/>
            <person name="Muthukrishnan S."/>
            <person name="Kramer K.J."/>
            <person name="Arakane Y."/>
            <person name="Beeman R.W."/>
            <person name="Zhu Q."/>
            <person name="Hogenkamp D."/>
            <person name="Dixit R."/>
            <person name="Oppert B."/>
            <person name="Jiang H."/>
            <person name="Zou Z."/>
            <person name="Marshall J."/>
            <person name="Elpidina E."/>
            <person name="Vinokurov K."/>
            <person name="Oppert C."/>
            <person name="Zou Z."/>
            <person name="Evans J."/>
            <person name="Lu Z."/>
            <person name="Zhao P."/>
            <person name="Sumathipala N."/>
            <person name="Altincicek B."/>
            <person name="Vilcinskas A."/>
            <person name="Williams M."/>
            <person name="Hultmark D."/>
            <person name="Hetru C."/>
            <person name="Jiang H."/>
            <person name="Grimmelikhuijzen C.J."/>
            <person name="Hauser F."/>
            <person name="Cazzamali G."/>
            <person name="Williamson M."/>
            <person name="Park Y."/>
            <person name="Li B."/>
            <person name="Tanaka Y."/>
            <person name="Predel R."/>
            <person name="Neupert S."/>
            <person name="Schachtner J."/>
            <person name="Verleyen P."/>
            <person name="Raible F."/>
            <person name="Bork P."/>
            <person name="Friedrich M."/>
            <person name="Walden K.K."/>
            <person name="Robertson H.M."/>
            <person name="Angeli S."/>
            <person name="Foret S."/>
            <person name="Bucher G."/>
            <person name="Schuetz S."/>
            <person name="Maleszka R."/>
            <person name="Wimmer E.A."/>
            <person name="Beeman R.W."/>
            <person name="Lorenzen M."/>
            <person name="Tomoyasu Y."/>
            <person name="Miller S.C."/>
            <person name="Grossmann D."/>
            <person name="Bucher G."/>
        </authorList>
    </citation>
    <scope>NUCLEOTIDE SEQUENCE [LARGE SCALE GENOMIC DNA]</scope>
    <source>
        <strain evidence="1 2">Georgia GA2</strain>
    </source>
</reference>
<name>D6WM45_TRICA</name>
<dbReference type="Proteomes" id="UP000007266">
    <property type="component" value="Linkage group 5"/>
</dbReference>